<dbReference type="PANTHER" id="PTHR11920">
    <property type="entry name" value="GUANYLYL CYCLASE"/>
    <property type="match status" value="1"/>
</dbReference>
<dbReference type="KEGG" id="vcn:VOLCADRAFT_34187"/>
<dbReference type="SMART" id="SM00044">
    <property type="entry name" value="CYCc"/>
    <property type="match status" value="1"/>
</dbReference>
<dbReference type="EMBL" id="GL378354">
    <property type="protein sequence ID" value="EFJ45873.1"/>
    <property type="molecule type" value="Genomic_DNA"/>
</dbReference>
<keyword evidence="6" id="KW-0456">Lyase</keyword>
<feature type="non-terminal residue" evidence="8">
    <location>
        <position position="1"/>
    </location>
</feature>
<evidence type="ECO:0000256" key="3">
    <source>
        <dbReference type="ARBA" id="ARBA00022741"/>
    </source>
</evidence>
<keyword evidence="2" id="KW-0812">Transmembrane</keyword>
<gene>
    <name evidence="8" type="primary">cyc19</name>
    <name evidence="8" type="ORF">VOLCADRAFT_34187</name>
</gene>
<dbReference type="GO" id="GO:0001653">
    <property type="term" value="F:peptide receptor activity"/>
    <property type="evidence" value="ECO:0007669"/>
    <property type="project" value="TreeGrafter"/>
</dbReference>
<dbReference type="InterPro" id="IPR029787">
    <property type="entry name" value="Nucleotide_cyclase"/>
</dbReference>
<dbReference type="PROSITE" id="PS50125">
    <property type="entry name" value="GUANYLATE_CYCLASE_2"/>
    <property type="match status" value="1"/>
</dbReference>
<evidence type="ECO:0000256" key="1">
    <source>
        <dbReference type="ARBA" id="ARBA00004370"/>
    </source>
</evidence>
<sequence>VTLLFADMPGFAALCGSLPPRVVMSFLHNLFATFDDMLDHYKVYKVETIGDCYVVAGGLMYEDEDGMAAAMLQSAFRVTLPTTGAHVRLRIGLHSGPVVSGLVGTRMPRFCLFGDTINTASRMESTGVAGCIHAS</sequence>
<evidence type="ECO:0000256" key="5">
    <source>
        <dbReference type="ARBA" id="ARBA00023136"/>
    </source>
</evidence>
<evidence type="ECO:0000256" key="4">
    <source>
        <dbReference type="ARBA" id="ARBA00022989"/>
    </source>
</evidence>
<name>D8U2V2_VOLCA</name>
<evidence type="ECO:0000313" key="9">
    <source>
        <dbReference type="Proteomes" id="UP000001058"/>
    </source>
</evidence>
<accession>D8U2V2</accession>
<dbReference type="CDD" id="cd07302">
    <property type="entry name" value="CHD"/>
    <property type="match status" value="1"/>
</dbReference>
<dbReference type="OrthoDB" id="532905at2759"/>
<dbReference type="Proteomes" id="UP000001058">
    <property type="component" value="Unassembled WGS sequence"/>
</dbReference>
<evidence type="ECO:0000256" key="2">
    <source>
        <dbReference type="ARBA" id="ARBA00022692"/>
    </source>
</evidence>
<protein>
    <submittedName>
        <fullName evidence="8">Guanylyl and adenylyl cyclase family member</fullName>
    </submittedName>
</protein>
<dbReference type="GO" id="GO:0000166">
    <property type="term" value="F:nucleotide binding"/>
    <property type="evidence" value="ECO:0007669"/>
    <property type="project" value="UniProtKB-KW"/>
</dbReference>
<dbReference type="AlphaFoldDB" id="D8U2V2"/>
<evidence type="ECO:0000313" key="8">
    <source>
        <dbReference type="EMBL" id="EFJ45873.1"/>
    </source>
</evidence>
<keyword evidence="5" id="KW-0472">Membrane</keyword>
<dbReference type="GeneID" id="9627762"/>
<dbReference type="GO" id="GO:0007168">
    <property type="term" value="P:receptor guanylyl cyclase signaling pathway"/>
    <property type="evidence" value="ECO:0007669"/>
    <property type="project" value="TreeGrafter"/>
</dbReference>
<keyword evidence="4" id="KW-1133">Transmembrane helix</keyword>
<proteinExistence type="predicted"/>
<feature type="domain" description="Guanylate cyclase" evidence="7">
    <location>
        <begin position="2"/>
        <end position="124"/>
    </location>
</feature>
<organism evidence="9">
    <name type="scientific">Volvox carteri f. nagariensis</name>
    <dbReference type="NCBI Taxonomy" id="3068"/>
    <lineage>
        <taxon>Eukaryota</taxon>
        <taxon>Viridiplantae</taxon>
        <taxon>Chlorophyta</taxon>
        <taxon>core chlorophytes</taxon>
        <taxon>Chlorophyceae</taxon>
        <taxon>CS clade</taxon>
        <taxon>Chlamydomonadales</taxon>
        <taxon>Volvocaceae</taxon>
        <taxon>Volvox</taxon>
    </lineage>
</organism>
<dbReference type="GO" id="GO:0004016">
    <property type="term" value="F:adenylate cyclase activity"/>
    <property type="evidence" value="ECO:0007669"/>
    <property type="project" value="TreeGrafter"/>
</dbReference>
<dbReference type="Gene3D" id="3.30.70.1230">
    <property type="entry name" value="Nucleotide cyclase"/>
    <property type="match status" value="1"/>
</dbReference>
<dbReference type="PANTHER" id="PTHR11920:SF335">
    <property type="entry name" value="GUANYLATE CYCLASE"/>
    <property type="match status" value="1"/>
</dbReference>
<dbReference type="GO" id="GO:0005886">
    <property type="term" value="C:plasma membrane"/>
    <property type="evidence" value="ECO:0007669"/>
    <property type="project" value="TreeGrafter"/>
</dbReference>
<keyword evidence="3" id="KW-0547">Nucleotide-binding</keyword>
<dbReference type="InterPro" id="IPR050401">
    <property type="entry name" value="Cyclic_nucleotide_synthase"/>
</dbReference>
<dbReference type="Pfam" id="PF00211">
    <property type="entry name" value="Guanylate_cyc"/>
    <property type="match status" value="1"/>
</dbReference>
<dbReference type="RefSeq" id="XP_002952951.1">
    <property type="nucleotide sequence ID" value="XM_002952905.1"/>
</dbReference>
<evidence type="ECO:0000259" key="7">
    <source>
        <dbReference type="PROSITE" id="PS50125"/>
    </source>
</evidence>
<evidence type="ECO:0000256" key="6">
    <source>
        <dbReference type="ARBA" id="ARBA00023239"/>
    </source>
</evidence>
<dbReference type="GO" id="GO:0035556">
    <property type="term" value="P:intracellular signal transduction"/>
    <property type="evidence" value="ECO:0007669"/>
    <property type="project" value="InterPro"/>
</dbReference>
<dbReference type="InParanoid" id="D8U2V2"/>
<feature type="non-terminal residue" evidence="8">
    <location>
        <position position="135"/>
    </location>
</feature>
<dbReference type="eggNOG" id="KOG4171">
    <property type="taxonomic scope" value="Eukaryota"/>
</dbReference>
<dbReference type="InterPro" id="IPR001054">
    <property type="entry name" value="A/G_cyclase"/>
</dbReference>
<keyword evidence="9" id="KW-1185">Reference proteome</keyword>
<reference evidence="8 9" key="1">
    <citation type="journal article" date="2010" name="Science">
        <title>Genomic analysis of organismal complexity in the multicellular green alga Volvox carteri.</title>
        <authorList>
            <person name="Prochnik S.E."/>
            <person name="Umen J."/>
            <person name="Nedelcu A.M."/>
            <person name="Hallmann A."/>
            <person name="Miller S.M."/>
            <person name="Nishii I."/>
            <person name="Ferris P."/>
            <person name="Kuo A."/>
            <person name="Mitros T."/>
            <person name="Fritz-Laylin L.K."/>
            <person name="Hellsten U."/>
            <person name="Chapman J."/>
            <person name="Simakov O."/>
            <person name="Rensing S.A."/>
            <person name="Terry A."/>
            <person name="Pangilinan J."/>
            <person name="Kapitonov V."/>
            <person name="Jurka J."/>
            <person name="Salamov A."/>
            <person name="Shapiro H."/>
            <person name="Schmutz J."/>
            <person name="Grimwood J."/>
            <person name="Lindquist E."/>
            <person name="Lucas S."/>
            <person name="Grigoriev I.V."/>
            <person name="Schmitt R."/>
            <person name="Kirk D."/>
            <person name="Rokhsar D.S."/>
        </authorList>
    </citation>
    <scope>NUCLEOTIDE SEQUENCE [LARGE SCALE GENOMIC DNA]</scope>
    <source>
        <strain evidence="9">f. Nagariensis / Eve</strain>
    </source>
</reference>
<comment type="subcellular location">
    <subcellularLocation>
        <location evidence="1">Membrane</location>
    </subcellularLocation>
</comment>
<dbReference type="GO" id="GO:0004383">
    <property type="term" value="F:guanylate cyclase activity"/>
    <property type="evidence" value="ECO:0007669"/>
    <property type="project" value="TreeGrafter"/>
</dbReference>
<dbReference type="SUPFAM" id="SSF55073">
    <property type="entry name" value="Nucleotide cyclase"/>
    <property type="match status" value="1"/>
</dbReference>